<evidence type="ECO:0000259" key="3">
    <source>
        <dbReference type="Pfam" id="PF07282"/>
    </source>
</evidence>
<evidence type="ECO:0000313" key="4">
    <source>
        <dbReference type="EMBL" id="TXF10575.1"/>
    </source>
</evidence>
<name>A0A5C7EI87_9PROT</name>
<accession>A0A5C7EI87</accession>
<dbReference type="OrthoDB" id="8596653at2"/>
<sequence length="138" mass="14991">MQWAPANAVLVLEDLRGIPKPEKGRVRGKALRRRLALWQRGELHRAIENKAQLLGIAVAEVNPAYTSRTCSRCGLPGIRKRHVFRCPSCGYEAHADINAAHNIRLRYTVLRYGGPPSTGPEALPGSPGEGKPPALAVG</sequence>
<dbReference type="NCBIfam" id="TIGR01766">
    <property type="entry name" value="IS200/IS605 family accessory protein TnpB-like domain"/>
    <property type="match status" value="1"/>
</dbReference>
<protein>
    <submittedName>
        <fullName evidence="4">IS200/IS605 family element transposase accessory protein TnpB</fullName>
    </submittedName>
</protein>
<dbReference type="Pfam" id="PF07282">
    <property type="entry name" value="Cas12f1-like_TNB"/>
    <property type="match status" value="1"/>
</dbReference>
<evidence type="ECO:0000256" key="2">
    <source>
        <dbReference type="SAM" id="MobiDB-lite"/>
    </source>
</evidence>
<dbReference type="InterPro" id="IPR010095">
    <property type="entry name" value="Cas12f1-like_TNB"/>
</dbReference>
<dbReference type="AlphaFoldDB" id="A0A5C7EI87"/>
<reference evidence="4 5" key="1">
    <citation type="submission" date="2019-08" db="EMBL/GenBank/DDBJ databases">
        <title>Pelomicrobium methylotrophicum gen. nov., sp. nov. a moderately thermophilic, facultatively anaerobic, lithoautotrophic and methylotrophic bacterium isolated from a terrestrial mud volcano.</title>
        <authorList>
            <person name="Slobodkina G.B."/>
            <person name="Merkel A.Y."/>
            <person name="Slobodkin A.I."/>
        </authorList>
    </citation>
    <scope>NUCLEOTIDE SEQUENCE [LARGE SCALE GENOMIC DNA]</scope>
    <source>
        <strain evidence="4 5">SM250</strain>
    </source>
</reference>
<organism evidence="4 5">
    <name type="scientific">Pelomicrobium methylotrophicum</name>
    <dbReference type="NCBI Taxonomy" id="2602750"/>
    <lineage>
        <taxon>Bacteria</taxon>
        <taxon>Pseudomonadati</taxon>
        <taxon>Pseudomonadota</taxon>
        <taxon>Hydrogenophilia</taxon>
        <taxon>Hydrogenophilia incertae sedis</taxon>
        <taxon>Pelomicrobium</taxon>
    </lineage>
</organism>
<keyword evidence="5" id="KW-1185">Reference proteome</keyword>
<evidence type="ECO:0000313" key="5">
    <source>
        <dbReference type="Proteomes" id="UP000321201"/>
    </source>
</evidence>
<feature type="region of interest" description="Disordered" evidence="2">
    <location>
        <begin position="116"/>
        <end position="138"/>
    </location>
</feature>
<dbReference type="InParanoid" id="A0A5C7EI87"/>
<dbReference type="EMBL" id="VPFL01000026">
    <property type="protein sequence ID" value="TXF10575.1"/>
    <property type="molecule type" value="Genomic_DNA"/>
</dbReference>
<feature type="domain" description="Cas12f1-like TNB" evidence="3">
    <location>
        <begin position="41"/>
        <end position="103"/>
    </location>
</feature>
<comment type="caution">
    <text evidence="4">The sequence shown here is derived from an EMBL/GenBank/DDBJ whole genome shotgun (WGS) entry which is preliminary data.</text>
</comment>
<evidence type="ECO:0000256" key="1">
    <source>
        <dbReference type="ARBA" id="ARBA00023125"/>
    </source>
</evidence>
<dbReference type="GO" id="GO:0003677">
    <property type="term" value="F:DNA binding"/>
    <property type="evidence" value="ECO:0007669"/>
    <property type="project" value="UniProtKB-KW"/>
</dbReference>
<proteinExistence type="predicted"/>
<gene>
    <name evidence="4" type="ORF">FR698_14525</name>
</gene>
<keyword evidence="1" id="KW-0238">DNA-binding</keyword>
<dbReference type="Proteomes" id="UP000321201">
    <property type="component" value="Unassembled WGS sequence"/>
</dbReference>